<protein>
    <submittedName>
        <fullName evidence="3">Universal stress protein</fullName>
    </submittedName>
</protein>
<dbReference type="InterPro" id="IPR006016">
    <property type="entry name" value="UspA"/>
</dbReference>
<dbReference type="PRINTS" id="PR01438">
    <property type="entry name" value="UNVRSLSTRESS"/>
</dbReference>
<dbReference type="CDD" id="cd00293">
    <property type="entry name" value="USP-like"/>
    <property type="match status" value="1"/>
</dbReference>
<comment type="caution">
    <text evidence="3">The sequence shown here is derived from an EMBL/GenBank/DDBJ whole genome shotgun (WGS) entry which is preliminary data.</text>
</comment>
<dbReference type="SUPFAM" id="SSF52402">
    <property type="entry name" value="Adenine nucleotide alpha hydrolases-like"/>
    <property type="match status" value="2"/>
</dbReference>
<evidence type="ECO:0000313" key="4">
    <source>
        <dbReference type="Proteomes" id="UP001597344"/>
    </source>
</evidence>
<feature type="domain" description="UspA" evidence="2">
    <location>
        <begin position="1"/>
        <end position="147"/>
    </location>
</feature>
<evidence type="ECO:0000313" key="3">
    <source>
        <dbReference type="EMBL" id="MFD2187482.1"/>
    </source>
</evidence>
<dbReference type="PANTHER" id="PTHR46268:SF6">
    <property type="entry name" value="UNIVERSAL STRESS PROTEIN UP12"/>
    <property type="match status" value="1"/>
</dbReference>
<sequence length="282" mass="32472">MKRILIPTDFSANAWNTILYAMELFKNIPCEFHVLNTYEVKPVQLISTVSSKRVGHYYDAVRIKSEEGLEMILDDIRNSKPSAEHIFKTISQSGSLVKIVQEITADSHFDMLIIGTKGATGAKEIFLGSNTHRIIKSVHNCPILVVPDEAFFEDISKIAFATNFERIYYRSEVVPILNLAKHQDATIRMIHVYDKPELEKVQRYNSSSLEHYFKGVTYDFHVIRDFSNIEKAIQAFIEELEIDILAMINYEHSFIERLTREAVIKKLTFHTTIPFLVIPSDN</sequence>
<proteinExistence type="inferred from homology"/>
<keyword evidence="4" id="KW-1185">Reference proteome</keyword>
<evidence type="ECO:0000256" key="1">
    <source>
        <dbReference type="ARBA" id="ARBA00008791"/>
    </source>
</evidence>
<reference evidence="4" key="1">
    <citation type="journal article" date="2019" name="Int. J. Syst. Evol. Microbiol.">
        <title>The Global Catalogue of Microorganisms (GCM) 10K type strain sequencing project: providing services to taxonomists for standard genome sequencing and annotation.</title>
        <authorList>
            <consortium name="The Broad Institute Genomics Platform"/>
            <consortium name="The Broad Institute Genome Sequencing Center for Infectious Disease"/>
            <person name="Wu L."/>
            <person name="Ma J."/>
        </authorList>
    </citation>
    <scope>NUCLEOTIDE SEQUENCE [LARGE SCALE GENOMIC DNA]</scope>
    <source>
        <strain evidence="4">DT92</strain>
    </source>
</reference>
<dbReference type="Pfam" id="PF00582">
    <property type="entry name" value="Usp"/>
    <property type="match status" value="1"/>
</dbReference>
<dbReference type="Gene3D" id="3.40.50.620">
    <property type="entry name" value="HUPs"/>
    <property type="match status" value="2"/>
</dbReference>
<dbReference type="InterPro" id="IPR014729">
    <property type="entry name" value="Rossmann-like_a/b/a_fold"/>
</dbReference>
<dbReference type="EMBL" id="JBHUHY010000013">
    <property type="protein sequence ID" value="MFD2187482.1"/>
    <property type="molecule type" value="Genomic_DNA"/>
</dbReference>
<dbReference type="Proteomes" id="UP001597344">
    <property type="component" value="Unassembled WGS sequence"/>
</dbReference>
<dbReference type="InterPro" id="IPR006015">
    <property type="entry name" value="Universal_stress_UspA"/>
</dbReference>
<organism evidence="3 4">
    <name type="scientific">Aquimarina celericrescens</name>
    <dbReference type="NCBI Taxonomy" id="1964542"/>
    <lineage>
        <taxon>Bacteria</taxon>
        <taxon>Pseudomonadati</taxon>
        <taxon>Bacteroidota</taxon>
        <taxon>Flavobacteriia</taxon>
        <taxon>Flavobacteriales</taxon>
        <taxon>Flavobacteriaceae</taxon>
        <taxon>Aquimarina</taxon>
    </lineage>
</organism>
<comment type="similarity">
    <text evidence="1">Belongs to the universal stress protein A family.</text>
</comment>
<gene>
    <name evidence="3" type="ORF">ACFSJT_11845</name>
</gene>
<dbReference type="PANTHER" id="PTHR46268">
    <property type="entry name" value="STRESS RESPONSE PROTEIN NHAX"/>
    <property type="match status" value="1"/>
</dbReference>
<name>A0ABW5AYF1_9FLAO</name>
<dbReference type="RefSeq" id="WP_378320480.1">
    <property type="nucleotide sequence ID" value="NZ_JBHUHY010000013.1"/>
</dbReference>
<evidence type="ECO:0000259" key="2">
    <source>
        <dbReference type="Pfam" id="PF00582"/>
    </source>
</evidence>
<accession>A0ABW5AYF1</accession>